<evidence type="ECO:0000313" key="13">
    <source>
        <dbReference type="RefSeq" id="XP_012889065.1"/>
    </source>
</evidence>
<keyword evidence="11" id="KW-1185">Reference proteome</keyword>
<dbReference type="RefSeq" id="XP_012889065.1">
    <property type="nucleotide sequence ID" value="XM_013033611.1"/>
</dbReference>
<dbReference type="Pfam" id="PF00212">
    <property type="entry name" value="ANP"/>
    <property type="match status" value="1"/>
</dbReference>
<dbReference type="KEGG" id="dord:105998791"/>
<dbReference type="OrthoDB" id="9892281at2759"/>
<evidence type="ECO:0000256" key="7">
    <source>
        <dbReference type="ARBA" id="ARBA00031802"/>
    </source>
</evidence>
<dbReference type="CTD" id="4879"/>
<evidence type="ECO:0000256" key="4">
    <source>
        <dbReference type="ARBA" id="ARBA00022729"/>
    </source>
</evidence>
<evidence type="ECO:0000256" key="1">
    <source>
        <dbReference type="ARBA" id="ARBA00004613"/>
    </source>
</evidence>
<dbReference type="GeneID" id="105998791"/>
<reference evidence="12 13" key="1">
    <citation type="submission" date="2025-04" db="UniProtKB">
        <authorList>
            <consortium name="RefSeq"/>
        </authorList>
    </citation>
    <scope>IDENTIFICATION</scope>
    <source>
        <tissue evidence="12 13">Kidney</tissue>
    </source>
</reference>
<organism evidence="11 12">
    <name type="scientific">Dipodomys ordii</name>
    <name type="common">Ord's kangaroo rat</name>
    <dbReference type="NCBI Taxonomy" id="10020"/>
    <lineage>
        <taxon>Eukaryota</taxon>
        <taxon>Metazoa</taxon>
        <taxon>Chordata</taxon>
        <taxon>Craniata</taxon>
        <taxon>Vertebrata</taxon>
        <taxon>Euteleostomi</taxon>
        <taxon>Mammalia</taxon>
        <taxon>Eutheria</taxon>
        <taxon>Euarchontoglires</taxon>
        <taxon>Glires</taxon>
        <taxon>Rodentia</taxon>
        <taxon>Castorimorpha</taxon>
        <taxon>Heteromyidae</taxon>
        <taxon>Dipodomyinae</taxon>
        <taxon>Dipodomys</taxon>
    </lineage>
</organism>
<dbReference type="PANTHER" id="PTHR14066">
    <property type="entry name" value="ATRIAL NATRIURETIC FACTOR PRECURSOR"/>
    <property type="match status" value="1"/>
</dbReference>
<dbReference type="GO" id="GO:0005179">
    <property type="term" value="F:hormone activity"/>
    <property type="evidence" value="ECO:0007669"/>
    <property type="project" value="InterPro"/>
</dbReference>
<feature type="compositionally biased region" description="Polar residues" evidence="10">
    <location>
        <begin position="18"/>
        <end position="35"/>
    </location>
</feature>
<dbReference type="GO" id="GO:0003085">
    <property type="term" value="P:negative regulation of systemic arterial blood pressure"/>
    <property type="evidence" value="ECO:0007669"/>
    <property type="project" value="TreeGrafter"/>
</dbReference>
<dbReference type="PRINTS" id="PR00712">
    <property type="entry name" value="BNATPEPTIDE"/>
</dbReference>
<dbReference type="RefSeq" id="XP_012889060.1">
    <property type="nucleotide sequence ID" value="XM_013033606.1"/>
</dbReference>
<dbReference type="AlphaFoldDB" id="A0A1S3GK39"/>
<sequence length="163" mass="17710">MHRPAIKGPQPALRSWKKTQGSWDRPAQPSSNMGLSTSAPSVAILLLLFLSWMPLAGRSHPLVASGQDSELWEIQELLDRLRTQVSSRTDAKLMAVEPLQQSQGPSGSGEAALEGHLGHRGRPYQALRGLKVSKKVFSSSCFGQRIDRISSATGLGCNVLKRN</sequence>
<keyword evidence="3" id="KW-0964">Secreted</keyword>
<dbReference type="GO" id="GO:0006182">
    <property type="term" value="P:cGMP biosynthetic process"/>
    <property type="evidence" value="ECO:0007669"/>
    <property type="project" value="TreeGrafter"/>
</dbReference>
<keyword evidence="5" id="KW-0838">Vasoactive</keyword>
<evidence type="ECO:0000256" key="9">
    <source>
        <dbReference type="ARBA" id="ARBA00032369"/>
    </source>
</evidence>
<feature type="region of interest" description="Disordered" evidence="10">
    <location>
        <begin position="1"/>
        <end position="35"/>
    </location>
</feature>
<dbReference type="InterPro" id="IPR000663">
    <property type="entry name" value="Natr_peptide"/>
</dbReference>
<evidence type="ECO:0000256" key="5">
    <source>
        <dbReference type="ARBA" id="ARBA00022858"/>
    </source>
</evidence>
<dbReference type="GO" id="GO:0005615">
    <property type="term" value="C:extracellular space"/>
    <property type="evidence" value="ECO:0007669"/>
    <property type="project" value="TreeGrafter"/>
</dbReference>
<dbReference type="InterPro" id="IPR002408">
    <property type="entry name" value="Natriuretic_peptide_brain"/>
</dbReference>
<dbReference type="PANTHER" id="PTHR14066:SF10">
    <property type="entry name" value="NATRIURETIC PEPTIDES B"/>
    <property type="match status" value="1"/>
</dbReference>
<gene>
    <name evidence="12 13" type="primary">Nppb</name>
</gene>
<dbReference type="GO" id="GO:0051427">
    <property type="term" value="F:hormone receptor binding"/>
    <property type="evidence" value="ECO:0007669"/>
    <property type="project" value="TreeGrafter"/>
</dbReference>
<dbReference type="GO" id="GO:0019934">
    <property type="term" value="P:cGMP-mediated signaling"/>
    <property type="evidence" value="ECO:0007669"/>
    <property type="project" value="TreeGrafter"/>
</dbReference>
<evidence type="ECO:0000256" key="8">
    <source>
        <dbReference type="ARBA" id="ARBA00032322"/>
    </source>
</evidence>
<dbReference type="GO" id="GO:0007218">
    <property type="term" value="P:neuropeptide signaling pathway"/>
    <property type="evidence" value="ECO:0007669"/>
    <property type="project" value="TreeGrafter"/>
</dbReference>
<name>A0A1S3GK39_DIPOR</name>
<evidence type="ECO:0000256" key="3">
    <source>
        <dbReference type="ARBA" id="ARBA00022525"/>
    </source>
</evidence>
<keyword evidence="6" id="KW-1015">Disulfide bond</keyword>
<dbReference type="GO" id="GO:0097746">
    <property type="term" value="P:blood vessel diameter maintenance"/>
    <property type="evidence" value="ECO:0007669"/>
    <property type="project" value="UniProtKB-KW"/>
</dbReference>
<accession>A0A1S3GK39</accession>
<evidence type="ECO:0000256" key="2">
    <source>
        <dbReference type="ARBA" id="ARBA00020075"/>
    </source>
</evidence>
<dbReference type="GO" id="GO:0007168">
    <property type="term" value="P:receptor guanylyl cyclase signaling pathway"/>
    <property type="evidence" value="ECO:0007669"/>
    <property type="project" value="TreeGrafter"/>
</dbReference>
<protein>
    <recommendedName>
        <fullName evidence="2">Natriuretic peptides B</fullName>
    </recommendedName>
    <alternativeName>
        <fullName evidence="7">Brain natriuretic factor prohormone</fullName>
    </alternativeName>
    <alternativeName>
        <fullName evidence="8">Gamma-brain natriuretic peptide</fullName>
    </alternativeName>
    <alternativeName>
        <fullName evidence="9">Iso-ANP</fullName>
    </alternativeName>
</protein>
<evidence type="ECO:0000313" key="12">
    <source>
        <dbReference type="RefSeq" id="XP_012889060.1"/>
    </source>
</evidence>
<comment type="subcellular location">
    <subcellularLocation>
        <location evidence="1">Secreted</location>
    </subcellularLocation>
</comment>
<dbReference type="SMART" id="SM00183">
    <property type="entry name" value="NAT_PEP"/>
    <property type="match status" value="1"/>
</dbReference>
<proteinExistence type="predicted"/>
<dbReference type="InterPro" id="IPR050787">
    <property type="entry name" value="Natriuretic_peptide"/>
</dbReference>
<evidence type="ECO:0000256" key="6">
    <source>
        <dbReference type="ARBA" id="ARBA00023157"/>
    </source>
</evidence>
<dbReference type="GO" id="GO:0005737">
    <property type="term" value="C:cytoplasm"/>
    <property type="evidence" value="ECO:0007669"/>
    <property type="project" value="TreeGrafter"/>
</dbReference>
<dbReference type="Proteomes" id="UP000081671">
    <property type="component" value="Unplaced"/>
</dbReference>
<keyword evidence="4" id="KW-0732">Signal</keyword>
<evidence type="ECO:0000313" key="11">
    <source>
        <dbReference type="Proteomes" id="UP000081671"/>
    </source>
</evidence>
<evidence type="ECO:0000256" key="10">
    <source>
        <dbReference type="SAM" id="MobiDB-lite"/>
    </source>
</evidence>